<dbReference type="PANTHER" id="PTHR35893:SF3">
    <property type="entry name" value="INNER MEMBRANE PROTEIN"/>
    <property type="match status" value="1"/>
</dbReference>
<evidence type="ECO:0000259" key="9">
    <source>
        <dbReference type="Pfam" id="PF19029"/>
    </source>
</evidence>
<comment type="subcellular location">
    <subcellularLocation>
        <location evidence="1">Cell inner membrane</location>
        <topology evidence="1">Single-pass membrane protein</topology>
    </subcellularLocation>
</comment>
<dbReference type="InterPro" id="IPR043605">
    <property type="entry name" value="DUF883_C"/>
</dbReference>
<sequence length="100" mass="10724">MFKSNIRAINKDIKILLRDAQDLFSEAASLSGEKAEEARARGVELMEEALKSAQNVQDTALASGKEMATSANVYVKENPWSSIGVAASVGLLVGLLVCRK</sequence>
<comment type="caution">
    <text evidence="10">The sequence shown here is derived from an EMBL/GenBank/DDBJ whole genome shotgun (WGS) entry which is preliminary data.</text>
</comment>
<dbReference type="Pfam" id="PF19029">
    <property type="entry name" value="DUF883_C"/>
    <property type="match status" value="1"/>
</dbReference>
<evidence type="ECO:0000256" key="4">
    <source>
        <dbReference type="ARBA" id="ARBA00022519"/>
    </source>
</evidence>
<proteinExistence type="inferred from homology"/>
<keyword evidence="6" id="KW-1133">Transmembrane helix</keyword>
<dbReference type="Proteomes" id="UP000247792">
    <property type="component" value="Unassembled WGS sequence"/>
</dbReference>
<evidence type="ECO:0000256" key="3">
    <source>
        <dbReference type="ARBA" id="ARBA00022475"/>
    </source>
</evidence>
<keyword evidence="3" id="KW-1003">Cell membrane</keyword>
<keyword evidence="7" id="KW-0472">Membrane</keyword>
<dbReference type="GO" id="GO:0043022">
    <property type="term" value="F:ribosome binding"/>
    <property type="evidence" value="ECO:0007669"/>
    <property type="project" value="InterPro"/>
</dbReference>
<keyword evidence="4" id="KW-0997">Cell inner membrane</keyword>
<protein>
    <submittedName>
        <fullName evidence="10">ElaB/YqjD/DUF883 family membrane-anchored ribosome-binding protein</fullName>
    </submittedName>
</protein>
<dbReference type="Pfam" id="PF05957">
    <property type="entry name" value="DUF883"/>
    <property type="match status" value="1"/>
</dbReference>
<comment type="similarity">
    <text evidence="2">Belongs to the ElaB/YgaM/YqjD family.</text>
</comment>
<name>A0A318IV00_9BURK</name>
<dbReference type="InterPro" id="IPR010279">
    <property type="entry name" value="YqjD/ElaB"/>
</dbReference>
<accession>A0A318IV00</accession>
<dbReference type="GO" id="GO:0005886">
    <property type="term" value="C:plasma membrane"/>
    <property type="evidence" value="ECO:0007669"/>
    <property type="project" value="UniProtKB-SubCell"/>
</dbReference>
<evidence type="ECO:0000256" key="2">
    <source>
        <dbReference type="ARBA" id="ARBA00010423"/>
    </source>
</evidence>
<keyword evidence="11" id="KW-1185">Reference proteome</keyword>
<dbReference type="PANTHER" id="PTHR35893">
    <property type="entry name" value="INNER MEMBRANE PROTEIN-RELATED"/>
    <property type="match status" value="1"/>
</dbReference>
<evidence type="ECO:0000256" key="6">
    <source>
        <dbReference type="ARBA" id="ARBA00022989"/>
    </source>
</evidence>
<evidence type="ECO:0000256" key="7">
    <source>
        <dbReference type="ARBA" id="ARBA00023136"/>
    </source>
</evidence>
<dbReference type="OrthoDB" id="9181874at2"/>
<evidence type="ECO:0000313" key="10">
    <source>
        <dbReference type="EMBL" id="PXX37767.1"/>
    </source>
</evidence>
<gene>
    <name evidence="10" type="ORF">DFR42_11517</name>
</gene>
<dbReference type="RefSeq" id="WP_110257900.1">
    <property type="nucleotide sequence ID" value="NZ_QJKB01000015.1"/>
</dbReference>
<evidence type="ECO:0000313" key="11">
    <source>
        <dbReference type="Proteomes" id="UP000247792"/>
    </source>
</evidence>
<evidence type="ECO:0000259" key="8">
    <source>
        <dbReference type="Pfam" id="PF05957"/>
    </source>
</evidence>
<feature type="domain" description="DUF883" evidence="9">
    <location>
        <begin position="71"/>
        <end position="100"/>
    </location>
</feature>
<keyword evidence="5" id="KW-0812">Transmembrane</keyword>
<evidence type="ECO:0000256" key="5">
    <source>
        <dbReference type="ARBA" id="ARBA00022692"/>
    </source>
</evidence>
<evidence type="ECO:0000256" key="1">
    <source>
        <dbReference type="ARBA" id="ARBA00004377"/>
    </source>
</evidence>
<organism evidence="10 11">
    <name type="scientific">Undibacterium pigrum</name>
    <dbReference type="NCBI Taxonomy" id="401470"/>
    <lineage>
        <taxon>Bacteria</taxon>
        <taxon>Pseudomonadati</taxon>
        <taxon>Pseudomonadota</taxon>
        <taxon>Betaproteobacteria</taxon>
        <taxon>Burkholderiales</taxon>
        <taxon>Oxalobacteraceae</taxon>
        <taxon>Undibacterium</taxon>
    </lineage>
</organism>
<dbReference type="AlphaFoldDB" id="A0A318IV00"/>
<reference evidence="10 11" key="1">
    <citation type="submission" date="2018-05" db="EMBL/GenBank/DDBJ databases">
        <title>Genomic Encyclopedia of Type Strains, Phase IV (KMG-IV): sequencing the most valuable type-strain genomes for metagenomic binning, comparative biology and taxonomic classification.</title>
        <authorList>
            <person name="Goeker M."/>
        </authorList>
    </citation>
    <scope>NUCLEOTIDE SEQUENCE [LARGE SCALE GENOMIC DNA]</scope>
    <source>
        <strain evidence="10 11">DSM 19792</strain>
    </source>
</reference>
<dbReference type="EMBL" id="QJKB01000015">
    <property type="protein sequence ID" value="PXX37767.1"/>
    <property type="molecule type" value="Genomic_DNA"/>
</dbReference>
<feature type="domain" description="DUF883" evidence="8">
    <location>
        <begin position="11"/>
        <end position="58"/>
    </location>
</feature>
<dbReference type="InterPro" id="IPR043604">
    <property type="entry name" value="DUF883_N"/>
</dbReference>